<dbReference type="FunFam" id="2.40.70.10:FF:000115">
    <property type="entry name" value="Lysosomal aspartic protease"/>
    <property type="match status" value="1"/>
</dbReference>
<dbReference type="OrthoDB" id="2747330at2759"/>
<feature type="domain" description="Peptidase A1" evidence="7">
    <location>
        <begin position="15"/>
        <end position="321"/>
    </location>
</feature>
<dbReference type="PROSITE" id="PS51767">
    <property type="entry name" value="PEPTIDASE_A1"/>
    <property type="match status" value="1"/>
</dbReference>
<evidence type="ECO:0000259" key="7">
    <source>
        <dbReference type="PROSITE" id="PS51767"/>
    </source>
</evidence>
<dbReference type="InterPro" id="IPR033121">
    <property type="entry name" value="PEPTIDASE_A1"/>
</dbReference>
<keyword evidence="4 6" id="KW-0378">Hydrolase</keyword>
<keyword evidence="3 6" id="KW-0064">Aspartyl protease</keyword>
<dbReference type="GO" id="GO:0004190">
    <property type="term" value="F:aspartic-type endopeptidase activity"/>
    <property type="evidence" value="ECO:0007669"/>
    <property type="project" value="UniProtKB-KW"/>
</dbReference>
<accession>A0A0C3Q9H8</accession>
<dbReference type="InterPro" id="IPR034164">
    <property type="entry name" value="Pepsin-like_dom"/>
</dbReference>
<sequence length="328" mass="35072">MPLIDDISGNLDVLYYGPISMGSQNQRMTVDIDTGSADLWVPVNCPDCPHPGYQADKSSTYQETGDDFAVQYGTGEVSGVLAQDRVSVGSLVVDNQYFGAVDHESEDFNATPNDGLIGMAFSSVASSGQPTFFENLIKANKVAAPLFSLHLTRHKTTGSTLCLGCYDSSKAVGPVTWVPVTSMTYWSVSMGGVQVNSNSVAMPKSLTAAIDSGTSLIYVPQDVATAIYRQVPGAQRADQKYGPGFWSYPCNAKLNIQFKFGGSFFALNTVDFNLGHTATCVGGVVPMGDSFPEDLAIIGDEFLKSWYSVYDYSHGARVGLAPSINNHA</sequence>
<evidence type="ECO:0000256" key="4">
    <source>
        <dbReference type="ARBA" id="ARBA00022801"/>
    </source>
</evidence>
<dbReference type="GO" id="GO:0006508">
    <property type="term" value="P:proteolysis"/>
    <property type="evidence" value="ECO:0007669"/>
    <property type="project" value="UniProtKB-KW"/>
</dbReference>
<reference evidence="8 9" key="1">
    <citation type="submission" date="2014-04" db="EMBL/GenBank/DDBJ databases">
        <authorList>
            <consortium name="DOE Joint Genome Institute"/>
            <person name="Kuo A."/>
            <person name="Girlanda M."/>
            <person name="Perotto S."/>
            <person name="Kohler A."/>
            <person name="Nagy L.G."/>
            <person name="Floudas D."/>
            <person name="Copeland A."/>
            <person name="Barry K.W."/>
            <person name="Cichocki N."/>
            <person name="Veneault-Fourrey C."/>
            <person name="LaButti K."/>
            <person name="Lindquist E.A."/>
            <person name="Lipzen A."/>
            <person name="Lundell T."/>
            <person name="Morin E."/>
            <person name="Murat C."/>
            <person name="Sun H."/>
            <person name="Tunlid A."/>
            <person name="Henrissat B."/>
            <person name="Grigoriev I.V."/>
            <person name="Hibbett D.S."/>
            <person name="Martin F."/>
            <person name="Nordberg H.P."/>
            <person name="Cantor M.N."/>
            <person name="Hua S.X."/>
        </authorList>
    </citation>
    <scope>NUCLEOTIDE SEQUENCE [LARGE SCALE GENOMIC DNA]</scope>
    <source>
        <strain evidence="8 9">MUT 4182</strain>
    </source>
</reference>
<dbReference type="HOGENOM" id="CLU_013253_3_2_1"/>
<proteinExistence type="inferred from homology"/>
<name>A0A0C3Q9H8_9AGAM</name>
<dbReference type="Pfam" id="PF00026">
    <property type="entry name" value="Asp"/>
    <property type="match status" value="1"/>
</dbReference>
<keyword evidence="9" id="KW-1185">Reference proteome</keyword>
<evidence type="ECO:0000313" key="9">
    <source>
        <dbReference type="Proteomes" id="UP000054248"/>
    </source>
</evidence>
<dbReference type="EMBL" id="KN823021">
    <property type="protein sequence ID" value="KIO26680.1"/>
    <property type="molecule type" value="Genomic_DNA"/>
</dbReference>
<feature type="active site" evidence="5">
    <location>
        <position position="33"/>
    </location>
</feature>
<evidence type="ECO:0000256" key="2">
    <source>
        <dbReference type="ARBA" id="ARBA00022670"/>
    </source>
</evidence>
<dbReference type="InterPro" id="IPR001969">
    <property type="entry name" value="Aspartic_peptidase_AS"/>
</dbReference>
<evidence type="ECO:0000256" key="6">
    <source>
        <dbReference type="RuleBase" id="RU000454"/>
    </source>
</evidence>
<dbReference type="CDD" id="cd05471">
    <property type="entry name" value="pepsin_like"/>
    <property type="match status" value="1"/>
</dbReference>
<reference evidence="9" key="2">
    <citation type="submission" date="2015-01" db="EMBL/GenBank/DDBJ databases">
        <title>Evolutionary Origins and Diversification of the Mycorrhizal Mutualists.</title>
        <authorList>
            <consortium name="DOE Joint Genome Institute"/>
            <consortium name="Mycorrhizal Genomics Consortium"/>
            <person name="Kohler A."/>
            <person name="Kuo A."/>
            <person name="Nagy L.G."/>
            <person name="Floudas D."/>
            <person name="Copeland A."/>
            <person name="Barry K.W."/>
            <person name="Cichocki N."/>
            <person name="Veneault-Fourrey C."/>
            <person name="LaButti K."/>
            <person name="Lindquist E.A."/>
            <person name="Lipzen A."/>
            <person name="Lundell T."/>
            <person name="Morin E."/>
            <person name="Murat C."/>
            <person name="Riley R."/>
            <person name="Ohm R."/>
            <person name="Sun H."/>
            <person name="Tunlid A."/>
            <person name="Henrissat B."/>
            <person name="Grigoriev I.V."/>
            <person name="Hibbett D.S."/>
            <person name="Martin F."/>
        </authorList>
    </citation>
    <scope>NUCLEOTIDE SEQUENCE [LARGE SCALE GENOMIC DNA]</scope>
    <source>
        <strain evidence="9">MUT 4182</strain>
    </source>
</reference>
<dbReference type="Proteomes" id="UP000054248">
    <property type="component" value="Unassembled WGS sequence"/>
</dbReference>
<dbReference type="InterPro" id="IPR021109">
    <property type="entry name" value="Peptidase_aspartic_dom_sf"/>
</dbReference>
<protein>
    <recommendedName>
        <fullName evidence="7">Peptidase A1 domain-containing protein</fullName>
    </recommendedName>
</protein>
<evidence type="ECO:0000256" key="1">
    <source>
        <dbReference type="ARBA" id="ARBA00007447"/>
    </source>
</evidence>
<feature type="active site" evidence="5">
    <location>
        <position position="211"/>
    </location>
</feature>
<keyword evidence="2 6" id="KW-0645">Protease</keyword>
<dbReference type="PANTHER" id="PTHR47966:SF51">
    <property type="entry name" value="BETA-SITE APP-CLEAVING ENZYME, ISOFORM A-RELATED"/>
    <property type="match status" value="1"/>
</dbReference>
<gene>
    <name evidence="8" type="ORF">M407DRAFT_74222</name>
</gene>
<dbReference type="STRING" id="1051891.A0A0C3Q9H8"/>
<evidence type="ECO:0000256" key="5">
    <source>
        <dbReference type="PIRSR" id="PIRSR601461-1"/>
    </source>
</evidence>
<dbReference type="SUPFAM" id="SSF50630">
    <property type="entry name" value="Acid proteases"/>
    <property type="match status" value="1"/>
</dbReference>
<organism evidence="8 9">
    <name type="scientific">Tulasnella calospora MUT 4182</name>
    <dbReference type="NCBI Taxonomy" id="1051891"/>
    <lineage>
        <taxon>Eukaryota</taxon>
        <taxon>Fungi</taxon>
        <taxon>Dikarya</taxon>
        <taxon>Basidiomycota</taxon>
        <taxon>Agaricomycotina</taxon>
        <taxon>Agaricomycetes</taxon>
        <taxon>Cantharellales</taxon>
        <taxon>Tulasnellaceae</taxon>
        <taxon>Tulasnella</taxon>
    </lineage>
</organism>
<dbReference type="InterPro" id="IPR001461">
    <property type="entry name" value="Aspartic_peptidase_A1"/>
</dbReference>
<dbReference type="PANTHER" id="PTHR47966">
    <property type="entry name" value="BETA-SITE APP-CLEAVING ENZYME, ISOFORM A-RELATED"/>
    <property type="match status" value="1"/>
</dbReference>
<dbReference type="PROSITE" id="PS00141">
    <property type="entry name" value="ASP_PROTEASE"/>
    <property type="match status" value="1"/>
</dbReference>
<dbReference type="Gene3D" id="2.40.70.10">
    <property type="entry name" value="Acid Proteases"/>
    <property type="match status" value="2"/>
</dbReference>
<dbReference type="PRINTS" id="PR00792">
    <property type="entry name" value="PEPSIN"/>
</dbReference>
<dbReference type="AlphaFoldDB" id="A0A0C3Q9H8"/>
<comment type="similarity">
    <text evidence="1 6">Belongs to the peptidase A1 family.</text>
</comment>
<evidence type="ECO:0000256" key="3">
    <source>
        <dbReference type="ARBA" id="ARBA00022750"/>
    </source>
</evidence>
<evidence type="ECO:0000313" key="8">
    <source>
        <dbReference type="EMBL" id="KIO26680.1"/>
    </source>
</evidence>